<gene>
    <name evidence="1" type="ORF">SAMN06265367_1037</name>
</gene>
<dbReference type="Proteomes" id="UP001157915">
    <property type="component" value="Unassembled WGS sequence"/>
</dbReference>
<protein>
    <submittedName>
        <fullName evidence="1">Uncharacterized protein</fullName>
    </submittedName>
</protein>
<proteinExistence type="predicted"/>
<comment type="caution">
    <text evidence="1">The sequence shown here is derived from an EMBL/GenBank/DDBJ whole genome shotgun (WGS) entry which is preliminary data.</text>
</comment>
<dbReference type="EMBL" id="FXUA01000003">
    <property type="protein sequence ID" value="SMP19475.1"/>
    <property type="molecule type" value="Genomic_DNA"/>
</dbReference>
<name>A0ABY1NVX5_9BACT</name>
<dbReference type="RefSeq" id="WP_283412545.1">
    <property type="nucleotide sequence ID" value="NZ_FXUA01000003.1"/>
</dbReference>
<keyword evidence="2" id="KW-1185">Reference proteome</keyword>
<reference evidence="1 2" key="1">
    <citation type="submission" date="2017-05" db="EMBL/GenBank/DDBJ databases">
        <authorList>
            <person name="Varghese N."/>
            <person name="Submissions S."/>
        </authorList>
    </citation>
    <scope>NUCLEOTIDE SEQUENCE [LARGE SCALE GENOMIC DNA]</scope>
    <source>
        <strain evidence="1 2">DSM 15360</strain>
    </source>
</reference>
<organism evidence="1 2">
    <name type="scientific">Algoriphagus winogradskyi</name>
    <dbReference type="NCBI Taxonomy" id="237017"/>
    <lineage>
        <taxon>Bacteria</taxon>
        <taxon>Pseudomonadati</taxon>
        <taxon>Bacteroidota</taxon>
        <taxon>Cytophagia</taxon>
        <taxon>Cytophagales</taxon>
        <taxon>Cyclobacteriaceae</taxon>
        <taxon>Algoriphagus</taxon>
    </lineage>
</organism>
<evidence type="ECO:0000313" key="2">
    <source>
        <dbReference type="Proteomes" id="UP001157915"/>
    </source>
</evidence>
<sequence length="126" mass="14461">MITKCQQDETESISDFFGKKKWSLRHTPWLGVFQITGTEVETFGVLKTPKVKKGAAAETAPQPKTLQEWAAKNKNGNLFLEKTRARGWFMLMNSWKGDAENPYQSRQTTRNGFPVFDLLKNRASYE</sequence>
<accession>A0ABY1NVX5</accession>
<evidence type="ECO:0000313" key="1">
    <source>
        <dbReference type="EMBL" id="SMP19475.1"/>
    </source>
</evidence>